<evidence type="ECO:0000313" key="3">
    <source>
        <dbReference type="Proteomes" id="UP000324638"/>
    </source>
</evidence>
<dbReference type="Proteomes" id="UP000324638">
    <property type="component" value="Unassembled WGS sequence"/>
</dbReference>
<comment type="caution">
    <text evidence="2">The sequence shown here is derived from an EMBL/GenBank/DDBJ whole genome shotgun (WGS) entry which is preliminary data.</text>
</comment>
<dbReference type="InterPro" id="IPR027417">
    <property type="entry name" value="P-loop_NTPase"/>
</dbReference>
<dbReference type="InterPro" id="IPR006073">
    <property type="entry name" value="GTP-bd"/>
</dbReference>
<organism evidence="2 3">
    <name type="scientific">Brachyspira aalborgi</name>
    <dbReference type="NCBI Taxonomy" id="29522"/>
    <lineage>
        <taxon>Bacteria</taxon>
        <taxon>Pseudomonadati</taxon>
        <taxon>Spirochaetota</taxon>
        <taxon>Spirochaetia</taxon>
        <taxon>Brachyspirales</taxon>
        <taxon>Brachyspiraceae</taxon>
        <taxon>Brachyspira</taxon>
    </lineage>
</organism>
<feature type="domain" description="G" evidence="1">
    <location>
        <begin position="26"/>
        <end position="138"/>
    </location>
</feature>
<dbReference type="PANTHER" id="PTHR11649:SF13">
    <property type="entry name" value="ENGB-TYPE G DOMAIN-CONTAINING PROTEIN"/>
    <property type="match status" value="1"/>
</dbReference>
<gene>
    <name evidence="2" type="primary">rsgA</name>
    <name evidence="2" type="ORF">EPJ79_10610</name>
</gene>
<dbReference type="RefSeq" id="WP_147739461.1">
    <property type="nucleotide sequence ID" value="NZ_SAXU01000001.1"/>
</dbReference>
<dbReference type="SUPFAM" id="SSF52540">
    <property type="entry name" value="P-loop containing nucleoside triphosphate hydrolases"/>
    <property type="match status" value="1"/>
</dbReference>
<dbReference type="EMBL" id="SAXU01000001">
    <property type="protein sequence ID" value="TXJ21543.1"/>
    <property type="molecule type" value="Genomic_DNA"/>
</dbReference>
<accession>A0A5C8D906</accession>
<proteinExistence type="predicted"/>
<dbReference type="AlphaFoldDB" id="A0A5C8D906"/>
<dbReference type="GO" id="GO:0005525">
    <property type="term" value="F:GTP binding"/>
    <property type="evidence" value="ECO:0007669"/>
    <property type="project" value="InterPro"/>
</dbReference>
<dbReference type="Pfam" id="PF01926">
    <property type="entry name" value="MMR_HSR1"/>
    <property type="match status" value="1"/>
</dbReference>
<reference evidence="2 3" key="1">
    <citation type="journal article" date="1992" name="Lakartidningen">
        <title>[Penicillin V and not amoxicillin is the first choice preparation in acute otitis].</title>
        <authorList>
            <person name="Kamme C."/>
            <person name="Lundgren K."/>
            <person name="Prellner K."/>
        </authorList>
    </citation>
    <scope>NUCLEOTIDE SEQUENCE [LARGE SCALE GENOMIC DNA]</scope>
    <source>
        <strain evidence="2 3">513A</strain>
    </source>
</reference>
<dbReference type="Gene3D" id="3.40.50.300">
    <property type="entry name" value="P-loop containing nucleotide triphosphate hydrolases"/>
    <property type="match status" value="1"/>
</dbReference>
<evidence type="ECO:0000259" key="1">
    <source>
        <dbReference type="Pfam" id="PF01926"/>
    </source>
</evidence>
<dbReference type="PANTHER" id="PTHR11649">
    <property type="entry name" value="MSS1/TRME-RELATED GTP-BINDING PROTEIN"/>
    <property type="match status" value="1"/>
</dbReference>
<name>A0A5C8D906_9SPIR</name>
<sequence length="369" mass="41100">MNTEELNEKLQKSFEELKNNLKKPSILLAGGTGVGKSSLINKIFGRDVAKVEIGKPVTSLIEKFESEDLGVILYDSPGYEVDKVKQFEDEVIDIKKKEAVNLVWYCIQASGNRLTDYDIETIKKFRENNLPVSIVFTKCDLEPKEERKKLKEVIDKRIGEIDIYEMSSTVEDEFYTKELQRLISDAIKKLPDILRDAFISAQKISLDEKWNRAHGAILQHIAIAFAVPFNPIPFSDAPILVANQMGMIARILYIYDLGGLENMLKGGAGGGIIGQLISNLGKTLAVNILAFIPGIGTLVKGLINGGVATLLTSALGEAVNISCYKIYESVLNGNENIEEQMKMFGDMVQKYATDYYKSGKKPEDYKNPD</sequence>
<protein>
    <submittedName>
        <fullName evidence="2">GTPase RsgA</fullName>
    </submittedName>
</protein>
<evidence type="ECO:0000313" key="2">
    <source>
        <dbReference type="EMBL" id="TXJ21543.1"/>
    </source>
</evidence>